<gene>
    <name evidence="2" type="ORF">TIFTF001_001029</name>
</gene>
<dbReference type="AlphaFoldDB" id="A0AA88CQA2"/>
<reference evidence="2" key="1">
    <citation type="submission" date="2023-07" db="EMBL/GenBank/DDBJ databases">
        <title>draft genome sequence of fig (Ficus carica).</title>
        <authorList>
            <person name="Takahashi T."/>
            <person name="Nishimura K."/>
        </authorList>
    </citation>
    <scope>NUCLEOTIDE SEQUENCE</scope>
</reference>
<organism evidence="2 3">
    <name type="scientific">Ficus carica</name>
    <name type="common">Common fig</name>
    <dbReference type="NCBI Taxonomy" id="3494"/>
    <lineage>
        <taxon>Eukaryota</taxon>
        <taxon>Viridiplantae</taxon>
        <taxon>Streptophyta</taxon>
        <taxon>Embryophyta</taxon>
        <taxon>Tracheophyta</taxon>
        <taxon>Spermatophyta</taxon>
        <taxon>Magnoliopsida</taxon>
        <taxon>eudicotyledons</taxon>
        <taxon>Gunneridae</taxon>
        <taxon>Pentapetalae</taxon>
        <taxon>rosids</taxon>
        <taxon>fabids</taxon>
        <taxon>Rosales</taxon>
        <taxon>Moraceae</taxon>
        <taxon>Ficeae</taxon>
        <taxon>Ficus</taxon>
    </lineage>
</organism>
<evidence type="ECO:0000256" key="1">
    <source>
        <dbReference type="SAM" id="MobiDB-lite"/>
    </source>
</evidence>
<dbReference type="EMBL" id="BTGU01000001">
    <property type="protein sequence ID" value="GMN25691.1"/>
    <property type="molecule type" value="Genomic_DNA"/>
</dbReference>
<evidence type="ECO:0000313" key="3">
    <source>
        <dbReference type="Proteomes" id="UP001187192"/>
    </source>
</evidence>
<protein>
    <submittedName>
        <fullName evidence="2">Uncharacterized protein</fullName>
    </submittedName>
</protein>
<comment type="caution">
    <text evidence="2">The sequence shown here is derived from an EMBL/GenBank/DDBJ whole genome shotgun (WGS) entry which is preliminary data.</text>
</comment>
<sequence>MLTAAGGSEGDGGDSAGAKAAEATEDLEVFWGWGWYAS</sequence>
<dbReference type="Proteomes" id="UP001187192">
    <property type="component" value="Unassembled WGS sequence"/>
</dbReference>
<feature type="region of interest" description="Disordered" evidence="1">
    <location>
        <begin position="1"/>
        <end position="20"/>
    </location>
</feature>
<name>A0AA88CQA2_FICCA</name>
<proteinExistence type="predicted"/>
<evidence type="ECO:0000313" key="2">
    <source>
        <dbReference type="EMBL" id="GMN25691.1"/>
    </source>
</evidence>
<accession>A0AA88CQA2</accession>
<keyword evidence="3" id="KW-1185">Reference proteome</keyword>